<dbReference type="Gene3D" id="3.30.1330.40">
    <property type="entry name" value="RutC-like"/>
    <property type="match status" value="1"/>
</dbReference>
<dbReference type="InterPro" id="IPR006175">
    <property type="entry name" value="YjgF/YER057c/UK114"/>
</dbReference>
<dbReference type="PANTHER" id="PTHR11803">
    <property type="entry name" value="2-IMINOBUTANOATE/2-IMINOPROPANOATE DEAMINASE RIDA"/>
    <property type="match status" value="1"/>
</dbReference>
<name>A0A0G2HAP8_9PEZI</name>
<proteinExistence type="predicted"/>
<dbReference type="InterPro" id="IPR035959">
    <property type="entry name" value="RutC-like_sf"/>
</dbReference>
<dbReference type="SUPFAM" id="SSF55298">
    <property type="entry name" value="YjgF-like"/>
    <property type="match status" value="1"/>
</dbReference>
<dbReference type="GO" id="GO:0005739">
    <property type="term" value="C:mitochondrion"/>
    <property type="evidence" value="ECO:0007669"/>
    <property type="project" value="TreeGrafter"/>
</dbReference>
<evidence type="ECO:0000313" key="2">
    <source>
        <dbReference type="Proteomes" id="UP000034182"/>
    </source>
</evidence>
<dbReference type="Pfam" id="PF01042">
    <property type="entry name" value="Ribonuc_L-PSP"/>
    <property type="match status" value="1"/>
</dbReference>
<evidence type="ECO:0000313" key="1">
    <source>
        <dbReference type="EMBL" id="KKY25665.1"/>
    </source>
</evidence>
<reference evidence="1 2" key="1">
    <citation type="submission" date="2015-03" db="EMBL/GenBank/DDBJ databases">
        <authorList>
            <person name="Morales-Cruz A."/>
            <person name="Amrine K.C."/>
            <person name="Cantu D."/>
        </authorList>
    </citation>
    <scope>NUCLEOTIDE SEQUENCE [LARGE SCALE GENOMIC DNA]</scope>
    <source>
        <strain evidence="1">DS831</strain>
    </source>
</reference>
<dbReference type="GO" id="GO:0019239">
    <property type="term" value="F:deaminase activity"/>
    <property type="evidence" value="ECO:0007669"/>
    <property type="project" value="TreeGrafter"/>
</dbReference>
<dbReference type="Proteomes" id="UP000034182">
    <property type="component" value="Unassembled WGS sequence"/>
</dbReference>
<organism evidence="1 2">
    <name type="scientific">Diplodia seriata</name>
    <dbReference type="NCBI Taxonomy" id="420778"/>
    <lineage>
        <taxon>Eukaryota</taxon>
        <taxon>Fungi</taxon>
        <taxon>Dikarya</taxon>
        <taxon>Ascomycota</taxon>
        <taxon>Pezizomycotina</taxon>
        <taxon>Dothideomycetes</taxon>
        <taxon>Dothideomycetes incertae sedis</taxon>
        <taxon>Botryosphaeriales</taxon>
        <taxon>Botryosphaeriaceae</taxon>
        <taxon>Diplodia</taxon>
    </lineage>
</organism>
<comment type="caution">
    <text evidence="1">The sequence shown here is derived from an EMBL/GenBank/DDBJ whole genome shotgun (WGS) entry which is preliminary data.</text>
</comment>
<accession>A0A0G2HAP8</accession>
<dbReference type="GO" id="GO:0005829">
    <property type="term" value="C:cytosol"/>
    <property type="evidence" value="ECO:0007669"/>
    <property type="project" value="TreeGrafter"/>
</dbReference>
<dbReference type="EMBL" id="LAQI01000036">
    <property type="protein sequence ID" value="KKY25665.1"/>
    <property type="molecule type" value="Genomic_DNA"/>
</dbReference>
<reference evidence="1 2" key="2">
    <citation type="submission" date="2015-05" db="EMBL/GenBank/DDBJ databases">
        <title>Distinctive expansion of gene families associated with plant cell wall degradation and secondary metabolism in the genomes of grapevine trunk pathogens.</title>
        <authorList>
            <person name="Lawrence D.P."/>
            <person name="Travadon R."/>
            <person name="Rolshausen P.E."/>
            <person name="Baumgartner K."/>
        </authorList>
    </citation>
    <scope>NUCLEOTIDE SEQUENCE [LARGE SCALE GENOMIC DNA]</scope>
    <source>
        <strain evidence="1">DS831</strain>
    </source>
</reference>
<protein>
    <submittedName>
        <fullName evidence="1">Putative endoribonuclease l-psp</fullName>
    </submittedName>
</protein>
<sequence length="136" mass="15220">MSSLQYYNEEGAGQKHSDLCHYSQAVVIGDIVKCAGQGGWDRSGALDANDIPRQVELAFENVDRVLQTAGLRGWEDVYSVRSYHVVDIGLSFEKTVEMLKKRIPGHRPIWTAIAVPALAFPQMKIEIEVEAYRGKQ</sequence>
<gene>
    <name evidence="1" type="ORF">UCDDS831_g02008</name>
</gene>
<dbReference type="AlphaFoldDB" id="A0A0G2HAP8"/>
<dbReference type="PANTHER" id="PTHR11803:SF39">
    <property type="entry name" value="2-IMINOBUTANOATE_2-IMINOPROPANOATE DEAMINASE"/>
    <property type="match status" value="1"/>
</dbReference>